<feature type="non-terminal residue" evidence="2">
    <location>
        <position position="1"/>
    </location>
</feature>
<protein>
    <submittedName>
        <fullName evidence="2">Uncharacterized protein LOC105053562</fullName>
    </submittedName>
</protein>
<dbReference type="Proteomes" id="UP000504607">
    <property type="component" value="Chromosome 11"/>
</dbReference>
<accession>A0A6J0PP65</accession>
<dbReference type="InParanoid" id="A0A6J0PP65"/>
<evidence type="ECO:0000313" key="1">
    <source>
        <dbReference type="Proteomes" id="UP000504607"/>
    </source>
</evidence>
<proteinExistence type="predicted"/>
<dbReference type="AlphaFoldDB" id="A0A6J0PP65"/>
<keyword evidence="1" id="KW-1185">Reference proteome</keyword>
<evidence type="ECO:0000313" key="2">
    <source>
        <dbReference type="RefSeq" id="XP_019709260.1"/>
    </source>
</evidence>
<gene>
    <name evidence="2" type="primary">LOC105053562</name>
</gene>
<reference evidence="2" key="1">
    <citation type="submission" date="2025-08" db="UniProtKB">
        <authorList>
            <consortium name="RefSeq"/>
        </authorList>
    </citation>
    <scope>IDENTIFICATION</scope>
</reference>
<dbReference type="RefSeq" id="XP_019709260.1">
    <property type="nucleotide sequence ID" value="XM_019853701.1"/>
</dbReference>
<name>A0A6J0PP65_ELAGV</name>
<sequence length="106" mass="11545">GWRAITECETSVNPQPRARDEFAAVGHQGGRSFFFAPGRGALFVDLGAHTEAGVTCGEGSLPSDEVLTNHSSEVLFVKFSNNGTCLHLPEMVQSSYGRWMRMIQCP</sequence>
<organism evidence="1 2">
    <name type="scientific">Elaeis guineensis var. tenera</name>
    <name type="common">Oil palm</name>
    <dbReference type="NCBI Taxonomy" id="51953"/>
    <lineage>
        <taxon>Eukaryota</taxon>
        <taxon>Viridiplantae</taxon>
        <taxon>Streptophyta</taxon>
        <taxon>Embryophyta</taxon>
        <taxon>Tracheophyta</taxon>
        <taxon>Spermatophyta</taxon>
        <taxon>Magnoliopsida</taxon>
        <taxon>Liliopsida</taxon>
        <taxon>Arecaceae</taxon>
        <taxon>Arecoideae</taxon>
        <taxon>Cocoseae</taxon>
        <taxon>Elaeidinae</taxon>
        <taxon>Elaeis</taxon>
    </lineage>
</organism>